<dbReference type="Proteomes" id="UP000184442">
    <property type="component" value="Unassembled WGS sequence"/>
</dbReference>
<dbReference type="PANTHER" id="PTHR12994:SF17">
    <property type="entry name" value="LD30995P"/>
    <property type="match status" value="1"/>
</dbReference>
<keyword evidence="1" id="KW-0175">Coiled coil</keyword>
<keyword evidence="3" id="KW-1185">Reference proteome</keyword>
<evidence type="ECO:0000256" key="1">
    <source>
        <dbReference type="SAM" id="Coils"/>
    </source>
</evidence>
<dbReference type="GO" id="GO:0006508">
    <property type="term" value="P:proteolysis"/>
    <property type="evidence" value="ECO:0007669"/>
    <property type="project" value="InterPro"/>
</dbReference>
<name>A0A1M6H7Q9_9FIRM</name>
<dbReference type="GO" id="GO:0016805">
    <property type="term" value="F:dipeptidase activity"/>
    <property type="evidence" value="ECO:0007669"/>
    <property type="project" value="InterPro"/>
</dbReference>
<dbReference type="EMBL" id="FQZS01000019">
    <property type="protein sequence ID" value="SHJ18194.1"/>
    <property type="molecule type" value="Genomic_DNA"/>
</dbReference>
<evidence type="ECO:0000313" key="2">
    <source>
        <dbReference type="EMBL" id="SHJ18194.1"/>
    </source>
</evidence>
<dbReference type="AlphaFoldDB" id="A0A1M6H7Q9"/>
<gene>
    <name evidence="2" type="ORF">SAMN02745176_02674</name>
</gene>
<proteinExistence type="predicted"/>
<dbReference type="InterPro" id="IPR005322">
    <property type="entry name" value="Peptidase_C69"/>
</dbReference>
<sequence length="275" mass="31856">MLETAGKNWAVKQIYDIYTISNSLTLKKDFDRCSSDLINDAISKGCCKSKEDFSFKDCYEDKLYSFASKGDYRRQYTMDSLRSNARNIDVGYMKRILRSHCNDKVGNFRSGSMKSICMHGGGVISSQTTGSMIAQLRSGSITLWCTNTSLPCLSLYKPYWFIENKELFFTEEQQSEAVEYWKKNELLHRMVLNGQIADISSFTAKRDEVEAQLMKLADQVKSDEDKIEVMRLAKQSEQELCKILSDSISTAKKKRWNLNLYYNWYWKKQNNSLNS</sequence>
<dbReference type="PANTHER" id="PTHR12994">
    <property type="entry name" value="SECERNIN"/>
    <property type="match status" value="1"/>
</dbReference>
<dbReference type="GO" id="GO:0070004">
    <property type="term" value="F:cysteine-type exopeptidase activity"/>
    <property type="evidence" value="ECO:0007669"/>
    <property type="project" value="InterPro"/>
</dbReference>
<organism evidence="2 3">
    <name type="scientific">Lutispora thermophila DSM 19022</name>
    <dbReference type="NCBI Taxonomy" id="1122184"/>
    <lineage>
        <taxon>Bacteria</taxon>
        <taxon>Bacillati</taxon>
        <taxon>Bacillota</taxon>
        <taxon>Clostridia</taxon>
        <taxon>Lutisporales</taxon>
        <taxon>Lutisporaceae</taxon>
        <taxon>Lutispora</taxon>
    </lineage>
</organism>
<feature type="coiled-coil region" evidence="1">
    <location>
        <begin position="199"/>
        <end position="226"/>
    </location>
</feature>
<protein>
    <submittedName>
        <fullName evidence="2">Uncharacterized protein</fullName>
    </submittedName>
</protein>
<reference evidence="2 3" key="1">
    <citation type="submission" date="2016-11" db="EMBL/GenBank/DDBJ databases">
        <authorList>
            <person name="Jaros S."/>
            <person name="Januszkiewicz K."/>
            <person name="Wedrychowicz H."/>
        </authorList>
    </citation>
    <scope>NUCLEOTIDE SEQUENCE [LARGE SCALE GENOMIC DNA]</scope>
    <source>
        <strain evidence="2 3">DSM 19022</strain>
    </source>
</reference>
<accession>A0A1M6H7Q9</accession>
<dbReference type="STRING" id="1122184.SAMN02745176_02674"/>
<evidence type="ECO:0000313" key="3">
    <source>
        <dbReference type="Proteomes" id="UP000184442"/>
    </source>
</evidence>